<dbReference type="EMBL" id="JACAZH010000019">
    <property type="protein sequence ID" value="KAF7346068.1"/>
    <property type="molecule type" value="Genomic_DNA"/>
</dbReference>
<name>A0A8H6XQD7_9AGAR</name>
<dbReference type="OrthoDB" id="3043395at2759"/>
<feature type="compositionally biased region" description="Basic and acidic residues" evidence="1">
    <location>
        <begin position="113"/>
        <end position="122"/>
    </location>
</feature>
<dbReference type="AlphaFoldDB" id="A0A8H6XQD7"/>
<organism evidence="2 3">
    <name type="scientific">Mycena sanguinolenta</name>
    <dbReference type="NCBI Taxonomy" id="230812"/>
    <lineage>
        <taxon>Eukaryota</taxon>
        <taxon>Fungi</taxon>
        <taxon>Dikarya</taxon>
        <taxon>Basidiomycota</taxon>
        <taxon>Agaricomycotina</taxon>
        <taxon>Agaricomycetes</taxon>
        <taxon>Agaricomycetidae</taxon>
        <taxon>Agaricales</taxon>
        <taxon>Marasmiineae</taxon>
        <taxon>Mycenaceae</taxon>
        <taxon>Mycena</taxon>
    </lineage>
</organism>
<feature type="compositionally biased region" description="Basic and acidic residues" evidence="1">
    <location>
        <begin position="419"/>
        <end position="449"/>
    </location>
</feature>
<feature type="compositionally biased region" description="Basic and acidic residues" evidence="1">
    <location>
        <begin position="32"/>
        <end position="42"/>
    </location>
</feature>
<feature type="region of interest" description="Disordered" evidence="1">
    <location>
        <begin position="29"/>
        <end position="135"/>
    </location>
</feature>
<comment type="caution">
    <text evidence="2">The sequence shown here is derived from an EMBL/GenBank/DDBJ whole genome shotgun (WGS) entry which is preliminary data.</text>
</comment>
<proteinExistence type="predicted"/>
<reference evidence="2" key="1">
    <citation type="submission" date="2020-05" db="EMBL/GenBank/DDBJ databases">
        <title>Mycena genomes resolve the evolution of fungal bioluminescence.</title>
        <authorList>
            <person name="Tsai I.J."/>
        </authorList>
    </citation>
    <scope>NUCLEOTIDE SEQUENCE</scope>
    <source>
        <strain evidence="2">160909Yilan</strain>
    </source>
</reference>
<protein>
    <submittedName>
        <fullName evidence="2">Uncharacterized protein</fullName>
    </submittedName>
</protein>
<feature type="region of interest" description="Disordered" evidence="1">
    <location>
        <begin position="419"/>
        <end position="479"/>
    </location>
</feature>
<evidence type="ECO:0000256" key="1">
    <source>
        <dbReference type="SAM" id="MobiDB-lite"/>
    </source>
</evidence>
<sequence length="479" mass="52812">MRLLKIPTLPSGKSFKKFIVYPRVSPVATKTSIDKTLDDAAQDKAPQGPATGAHKALLDNGGSSDPPPQYKLLGGASANKKADAAKSEVSNSDDEEMSPLPTTSSEDEDDEGVSNKDGDDHKGKHSNNGPKVNSAAPEADVLPIVVHFIGSESREVWIPPSKIPVAKASDDSGEYVAPLREILPFALAQDSPIKKDGKAKLGIVGPLGSHLNLGTVDDFAGDSFPAPLSLDSINNYKLKQSAPPGLIFKSIASQGLEGPKDKPLEVARQRAVAKTALEDEGTAQGSPIARVLREELGGPTNKRPPAFKIDKMRARYREYTDAIEVVTRKYADGANFRFPADHPSDLKGFLFKTEDVQNAMRLGHTTINNDSKFFRPTRLRDDHSGKAEAYFENNLHREIFDKMAVKEWNKYLDDAKAEKEALDRAEAREEERKRKRREEKEQKKQEREERKHKKHKRDGAEAGSSRQRMTSENLDSENS</sequence>
<gene>
    <name evidence="2" type="ORF">MSAN_01832900</name>
</gene>
<keyword evidence="3" id="KW-1185">Reference proteome</keyword>
<accession>A0A8H6XQD7</accession>
<evidence type="ECO:0000313" key="2">
    <source>
        <dbReference type="EMBL" id="KAF7346068.1"/>
    </source>
</evidence>
<feature type="compositionally biased region" description="Polar residues" evidence="1">
    <location>
        <begin position="464"/>
        <end position="473"/>
    </location>
</feature>
<evidence type="ECO:0000313" key="3">
    <source>
        <dbReference type="Proteomes" id="UP000623467"/>
    </source>
</evidence>
<dbReference type="Proteomes" id="UP000623467">
    <property type="component" value="Unassembled WGS sequence"/>
</dbReference>